<evidence type="ECO:0000313" key="2">
    <source>
        <dbReference type="EMBL" id="TNV75782.1"/>
    </source>
</evidence>
<dbReference type="Proteomes" id="UP000785679">
    <property type="component" value="Unassembled WGS sequence"/>
</dbReference>
<proteinExistence type="predicted"/>
<evidence type="ECO:0000313" key="3">
    <source>
        <dbReference type="Proteomes" id="UP000785679"/>
    </source>
</evidence>
<protein>
    <submittedName>
        <fullName evidence="2">Uncharacterized protein</fullName>
    </submittedName>
</protein>
<accession>A0A8J8SYQ6</accession>
<keyword evidence="3" id="KW-1185">Reference proteome</keyword>
<sequence length="232" mass="26670">MSLWSDHFDPNKILQTIRNTAPIENSYGQQLFNPLPQHLLKSPLTKKLGGEETPQFNSSSGQKQANLELLMQQYQHQIRTLQLSLRDAESQMSRSIKDNQLLVHQNRHLQDEVIRLERESELRARVYESDIERLKKENQSLQAAVAVGARRGNGTNRSNNLGQLSVRSQKSWSAIEEQKTPSLKGQKEIKKQQVKGTLDMELFIEAMKQRQQITGQPAERPIVDIDFSNYLI</sequence>
<evidence type="ECO:0000256" key="1">
    <source>
        <dbReference type="SAM" id="Coils"/>
    </source>
</evidence>
<name>A0A8J8SYQ6_HALGN</name>
<comment type="caution">
    <text evidence="2">The sequence shown here is derived from an EMBL/GenBank/DDBJ whole genome shotgun (WGS) entry which is preliminary data.</text>
</comment>
<keyword evidence="1" id="KW-0175">Coiled coil</keyword>
<organism evidence="2 3">
    <name type="scientific">Halteria grandinella</name>
    <dbReference type="NCBI Taxonomy" id="5974"/>
    <lineage>
        <taxon>Eukaryota</taxon>
        <taxon>Sar</taxon>
        <taxon>Alveolata</taxon>
        <taxon>Ciliophora</taxon>
        <taxon>Intramacronucleata</taxon>
        <taxon>Spirotrichea</taxon>
        <taxon>Stichotrichia</taxon>
        <taxon>Sporadotrichida</taxon>
        <taxon>Halteriidae</taxon>
        <taxon>Halteria</taxon>
    </lineage>
</organism>
<reference evidence="2" key="1">
    <citation type="submission" date="2019-06" db="EMBL/GenBank/DDBJ databases">
        <authorList>
            <person name="Zheng W."/>
        </authorList>
    </citation>
    <scope>NUCLEOTIDE SEQUENCE</scope>
    <source>
        <strain evidence="2">QDHG01</strain>
    </source>
</reference>
<dbReference type="EMBL" id="RRYP01014833">
    <property type="protein sequence ID" value="TNV75782.1"/>
    <property type="molecule type" value="Genomic_DNA"/>
</dbReference>
<feature type="coiled-coil region" evidence="1">
    <location>
        <begin position="71"/>
        <end position="151"/>
    </location>
</feature>
<gene>
    <name evidence="2" type="ORF">FGO68_gene7972</name>
</gene>
<dbReference type="AlphaFoldDB" id="A0A8J8SYQ6"/>